<dbReference type="PANTHER" id="PTHR30050">
    <property type="entry name" value="CHROMOSOMAL REPLICATION INITIATOR PROTEIN DNAA"/>
    <property type="match status" value="1"/>
</dbReference>
<keyword evidence="2" id="KW-0963">Cytoplasm</keyword>
<accession>A0A2Z4LLL6</accession>
<dbReference type="GO" id="GO:0005524">
    <property type="term" value="F:ATP binding"/>
    <property type="evidence" value="ECO:0007669"/>
    <property type="project" value="UniProtKB-UniRule"/>
</dbReference>
<dbReference type="SMART" id="SM00760">
    <property type="entry name" value="Bac_DnaA_C"/>
    <property type="match status" value="1"/>
</dbReference>
<dbReference type="GO" id="GO:0008289">
    <property type="term" value="F:lipid binding"/>
    <property type="evidence" value="ECO:0007669"/>
    <property type="project" value="UniProtKB-KW"/>
</dbReference>
<dbReference type="SUPFAM" id="SSF48295">
    <property type="entry name" value="TrpR-like"/>
    <property type="match status" value="1"/>
</dbReference>
<reference evidence="12" key="1">
    <citation type="submission" date="2018-06" db="EMBL/GenBank/DDBJ databases">
        <title>Complete genome sequences of Mycoplasma anatis, M. anseris and M. cloacale type strains.</title>
        <authorList>
            <person name="Grozner D."/>
            <person name="Forro B."/>
            <person name="Sulyok K.M."/>
            <person name="Marton S."/>
            <person name="Kreizinger Z."/>
            <person name="Banyai K."/>
            <person name="Gyuranecz M."/>
        </authorList>
    </citation>
    <scope>NUCLEOTIDE SEQUENCE [LARGE SCALE GENOMIC DNA]</scope>
    <source>
        <strain evidence="12">NCTC 10199</strain>
    </source>
</reference>
<comment type="function">
    <text evidence="9">Plays an essential role in the initiation and regulation of chromosomal replication. ATP-DnaA binds to the origin of replication (oriC) to initiate formation of the DNA replication initiation complex once per cell cycle. Binds the DnaA box (a 9 base pair repeat at the origin) and separates the double-stranded (ds)DNA. Forms a right-handed helical filament on oriC DNA; dsDNA binds to the exterior of the filament while single-stranded (ss)DNA is stabiized in the filament's interior. The ATP-DnaA-oriC complex binds and stabilizes one strand of the AT-rich DNA unwinding element (DUE), permitting loading of DNA polymerase. After initiation quickly degrades to an ADP-DnaA complex that is not apt for DNA replication. Binds acidic phospholipids.</text>
</comment>
<dbReference type="EMBL" id="CP030103">
    <property type="protein sequence ID" value="AWX42623.1"/>
    <property type="molecule type" value="Genomic_DNA"/>
</dbReference>
<dbReference type="PRINTS" id="PR00051">
    <property type="entry name" value="DNAA"/>
</dbReference>
<dbReference type="KEGG" id="mclo:DK849_00795"/>
<dbReference type="InterPro" id="IPR013317">
    <property type="entry name" value="DnaA_dom"/>
</dbReference>
<dbReference type="RefSeq" id="WP_029330041.1">
    <property type="nucleotide sequence ID" value="NZ_CP030103.1"/>
</dbReference>
<dbReference type="Proteomes" id="UP000249865">
    <property type="component" value="Chromosome"/>
</dbReference>
<dbReference type="GO" id="GO:0005886">
    <property type="term" value="C:plasma membrane"/>
    <property type="evidence" value="ECO:0007669"/>
    <property type="project" value="TreeGrafter"/>
</dbReference>
<dbReference type="InterPro" id="IPR001957">
    <property type="entry name" value="Chromosome_initiator_DnaA"/>
</dbReference>
<protein>
    <recommendedName>
        <fullName evidence="8 9">Chromosomal replication initiator protein DnaA</fullName>
    </recommendedName>
</protein>
<keyword evidence="5 9" id="KW-0067">ATP-binding</keyword>
<evidence type="ECO:0000256" key="10">
    <source>
        <dbReference type="RuleBase" id="RU004227"/>
    </source>
</evidence>
<evidence type="ECO:0000256" key="5">
    <source>
        <dbReference type="ARBA" id="ARBA00022840"/>
    </source>
</evidence>
<dbReference type="InterPro" id="IPR013159">
    <property type="entry name" value="DnaA_C"/>
</dbReference>
<evidence type="ECO:0000256" key="9">
    <source>
        <dbReference type="RuleBase" id="RU000577"/>
    </source>
</evidence>
<dbReference type="InterPro" id="IPR010921">
    <property type="entry name" value="Trp_repressor/repl_initiator"/>
</dbReference>
<dbReference type="SUPFAM" id="SSF52540">
    <property type="entry name" value="P-loop containing nucleoside triphosphate hydrolases"/>
    <property type="match status" value="1"/>
</dbReference>
<organism evidence="11 12">
    <name type="scientific">Metamycoplasma cloacale</name>
    <dbReference type="NCBI Taxonomy" id="92401"/>
    <lineage>
        <taxon>Bacteria</taxon>
        <taxon>Bacillati</taxon>
        <taxon>Mycoplasmatota</taxon>
        <taxon>Mycoplasmoidales</taxon>
        <taxon>Metamycoplasmataceae</taxon>
        <taxon>Metamycoplasma</taxon>
    </lineage>
</organism>
<evidence type="ECO:0000256" key="8">
    <source>
        <dbReference type="NCBIfam" id="TIGR00362"/>
    </source>
</evidence>
<keyword evidence="6" id="KW-0446">Lipid-binding</keyword>
<dbReference type="Gene3D" id="3.40.50.300">
    <property type="entry name" value="P-loop containing nucleotide triphosphate hydrolases"/>
    <property type="match status" value="1"/>
</dbReference>
<dbReference type="PANTHER" id="PTHR30050:SF2">
    <property type="entry name" value="CHROMOSOMAL REPLICATION INITIATOR PROTEIN DNAA"/>
    <property type="match status" value="1"/>
</dbReference>
<dbReference type="GO" id="GO:0006275">
    <property type="term" value="P:regulation of DNA replication"/>
    <property type="evidence" value="ECO:0007669"/>
    <property type="project" value="UniProtKB-UniRule"/>
</dbReference>
<evidence type="ECO:0000313" key="12">
    <source>
        <dbReference type="Proteomes" id="UP000249865"/>
    </source>
</evidence>
<dbReference type="GO" id="GO:0003688">
    <property type="term" value="F:DNA replication origin binding"/>
    <property type="evidence" value="ECO:0007669"/>
    <property type="project" value="UniProtKB-UniRule"/>
</dbReference>
<dbReference type="InterPro" id="IPR027417">
    <property type="entry name" value="P-loop_NTPase"/>
</dbReference>
<dbReference type="GO" id="GO:0006270">
    <property type="term" value="P:DNA replication initiation"/>
    <property type="evidence" value="ECO:0007669"/>
    <property type="project" value="UniProtKB-UniRule"/>
</dbReference>
<evidence type="ECO:0000256" key="6">
    <source>
        <dbReference type="ARBA" id="ARBA00023121"/>
    </source>
</evidence>
<dbReference type="Gene3D" id="1.10.8.60">
    <property type="match status" value="1"/>
</dbReference>
<dbReference type="NCBIfam" id="NF001154">
    <property type="entry name" value="PRK00149.3-3"/>
    <property type="match status" value="1"/>
</dbReference>
<evidence type="ECO:0000256" key="7">
    <source>
        <dbReference type="ARBA" id="ARBA00023125"/>
    </source>
</evidence>
<dbReference type="Pfam" id="PF08299">
    <property type="entry name" value="Bac_DnaA_C"/>
    <property type="match status" value="1"/>
</dbReference>
<proteinExistence type="inferred from homology"/>
<dbReference type="NCBIfam" id="TIGR00362">
    <property type="entry name" value="DnaA"/>
    <property type="match status" value="1"/>
</dbReference>
<dbReference type="InterPro" id="IPR020591">
    <property type="entry name" value="Chromosome_initiator_DnaA-like"/>
</dbReference>
<dbReference type="AlphaFoldDB" id="A0A2Z4LLL6"/>
<dbReference type="CDD" id="cd06571">
    <property type="entry name" value="Bac_DnaA_C"/>
    <property type="match status" value="1"/>
</dbReference>
<gene>
    <name evidence="11" type="ORF">DK849_00795</name>
</gene>
<dbReference type="Pfam" id="PF00308">
    <property type="entry name" value="Bac_DnaA"/>
    <property type="match status" value="1"/>
</dbReference>
<evidence type="ECO:0000313" key="11">
    <source>
        <dbReference type="EMBL" id="AWX42623.1"/>
    </source>
</evidence>
<evidence type="ECO:0000256" key="1">
    <source>
        <dbReference type="ARBA" id="ARBA00006583"/>
    </source>
</evidence>
<dbReference type="Gene3D" id="1.10.1750.10">
    <property type="match status" value="1"/>
</dbReference>
<name>A0A2Z4LLL6_9BACT</name>
<evidence type="ECO:0000256" key="2">
    <source>
        <dbReference type="ARBA" id="ARBA00022490"/>
    </source>
</evidence>
<keyword evidence="12" id="KW-1185">Reference proteome</keyword>
<keyword evidence="7 9" id="KW-0238">DNA-binding</keyword>
<sequence>MTNTEIQIWNLSLHRELKNILDEHTYNSLFKNLQIVHIDEPNVYLLAQPSEIKLIKLHYQSNLQKIAQEIFPNKVEFILISDLKQIEKTNVDNLVLTNPVLNLNIKKNLTFENYASGKFNEIAIKAAWSIILNEKITFSPLFIYSSSGLGKTHLLHAIGNELIKKGKTCLYINPDVLTRRLVEDLKEKNQRGINKTVDELTSYDCLMFDDVQQYGNRESTLNVLFNIINTMITNDKQIIICADKKPEELGGFQERFISRFSGGLTVHIESLDINDVIEILKFKLKENDINPELWEDESLKFIARNFSSSIRSIEGAINRVKLFSQNDDFFTYDLTTMKNIFKNVSQVKEHITPDRIIEVVAKYYKIDRKKITANTRKEEVVIARRISMWLIKNNFDLSLQNIGKMFGNQSHSTVIVSLNWIDANMQTNPALKLAIEKIKENINRIL</sequence>
<keyword evidence="4 9" id="KW-0547">Nucleotide-binding</keyword>
<evidence type="ECO:0000256" key="3">
    <source>
        <dbReference type="ARBA" id="ARBA00022705"/>
    </source>
</evidence>
<dbReference type="CDD" id="cd00009">
    <property type="entry name" value="AAA"/>
    <property type="match status" value="1"/>
</dbReference>
<keyword evidence="3 9" id="KW-0235">DNA replication</keyword>
<dbReference type="InterPro" id="IPR003593">
    <property type="entry name" value="AAA+_ATPase"/>
</dbReference>
<evidence type="ECO:0000256" key="4">
    <source>
        <dbReference type="ARBA" id="ARBA00022741"/>
    </source>
</evidence>
<comment type="similarity">
    <text evidence="1 10">Belongs to the DnaA family.</text>
</comment>
<dbReference type="OrthoDB" id="9807019at2"/>
<dbReference type="SMART" id="SM00382">
    <property type="entry name" value="AAA"/>
    <property type="match status" value="1"/>
</dbReference>